<sequence>MKRLFGKKSKKSPKPSPKHKPLGIPAKITAGLLGFRAKLDTGPDGEQIRPYHPEVDRHDLMMTLSEGSNRGSRIVLQDNSGEDKEPPAPEVSTSGVADVGTDHRSDPTRENATDTGEEEGGGKLAETSKEGEYKDTALRAATILPDVPKEAAGGFGSLKAVLRVIAVHANNQGTIAIGNGIETLLSRIVALEELFYSRPGDVEEQRRRDKLIRTAAVSV</sequence>
<protein>
    <submittedName>
        <fullName evidence="1">Uncharacterized protein</fullName>
    </submittedName>
</protein>
<gene>
    <name evidence="1" type="ORF">BDM02DRAFT_3192825</name>
</gene>
<proteinExistence type="predicted"/>
<accession>A0ACB6YZG7</accession>
<evidence type="ECO:0000313" key="1">
    <source>
        <dbReference type="EMBL" id="KAF9642677.1"/>
    </source>
</evidence>
<evidence type="ECO:0000313" key="2">
    <source>
        <dbReference type="Proteomes" id="UP000886501"/>
    </source>
</evidence>
<dbReference type="Proteomes" id="UP000886501">
    <property type="component" value="Unassembled WGS sequence"/>
</dbReference>
<organism evidence="1 2">
    <name type="scientific">Thelephora ganbajun</name>
    <name type="common">Ganba fungus</name>
    <dbReference type="NCBI Taxonomy" id="370292"/>
    <lineage>
        <taxon>Eukaryota</taxon>
        <taxon>Fungi</taxon>
        <taxon>Dikarya</taxon>
        <taxon>Basidiomycota</taxon>
        <taxon>Agaricomycotina</taxon>
        <taxon>Agaricomycetes</taxon>
        <taxon>Thelephorales</taxon>
        <taxon>Thelephoraceae</taxon>
        <taxon>Thelephora</taxon>
    </lineage>
</organism>
<dbReference type="EMBL" id="MU118382">
    <property type="protein sequence ID" value="KAF9642677.1"/>
    <property type="molecule type" value="Genomic_DNA"/>
</dbReference>
<name>A0ACB6YZG7_THEGA</name>
<reference evidence="1" key="1">
    <citation type="submission" date="2019-10" db="EMBL/GenBank/DDBJ databases">
        <authorList>
            <consortium name="DOE Joint Genome Institute"/>
            <person name="Kuo A."/>
            <person name="Miyauchi S."/>
            <person name="Kiss E."/>
            <person name="Drula E."/>
            <person name="Kohler A."/>
            <person name="Sanchez-Garcia M."/>
            <person name="Andreopoulos B."/>
            <person name="Barry K.W."/>
            <person name="Bonito G."/>
            <person name="Buee M."/>
            <person name="Carver A."/>
            <person name="Chen C."/>
            <person name="Cichocki N."/>
            <person name="Clum A."/>
            <person name="Culley D."/>
            <person name="Crous P.W."/>
            <person name="Fauchery L."/>
            <person name="Girlanda M."/>
            <person name="Hayes R."/>
            <person name="Keri Z."/>
            <person name="Labutti K."/>
            <person name="Lipzen A."/>
            <person name="Lombard V."/>
            <person name="Magnuson J."/>
            <person name="Maillard F."/>
            <person name="Morin E."/>
            <person name="Murat C."/>
            <person name="Nolan M."/>
            <person name="Ohm R."/>
            <person name="Pangilinan J."/>
            <person name="Pereira M."/>
            <person name="Perotto S."/>
            <person name="Peter M."/>
            <person name="Riley R."/>
            <person name="Sitrit Y."/>
            <person name="Stielow B."/>
            <person name="Szollosi G."/>
            <person name="Zifcakova L."/>
            <person name="Stursova M."/>
            <person name="Spatafora J.W."/>
            <person name="Tedersoo L."/>
            <person name="Vaario L.-M."/>
            <person name="Yamada A."/>
            <person name="Yan M."/>
            <person name="Wang P."/>
            <person name="Xu J."/>
            <person name="Bruns T."/>
            <person name="Baldrian P."/>
            <person name="Vilgalys R."/>
            <person name="Henrissat B."/>
            <person name="Grigoriev I.V."/>
            <person name="Hibbett D."/>
            <person name="Nagy L.G."/>
            <person name="Martin F.M."/>
        </authorList>
    </citation>
    <scope>NUCLEOTIDE SEQUENCE</scope>
    <source>
        <strain evidence="1">P2</strain>
    </source>
</reference>
<reference evidence="1" key="2">
    <citation type="journal article" date="2020" name="Nat. Commun.">
        <title>Large-scale genome sequencing of mycorrhizal fungi provides insights into the early evolution of symbiotic traits.</title>
        <authorList>
            <person name="Miyauchi S."/>
            <person name="Kiss E."/>
            <person name="Kuo A."/>
            <person name="Drula E."/>
            <person name="Kohler A."/>
            <person name="Sanchez-Garcia M."/>
            <person name="Morin E."/>
            <person name="Andreopoulos B."/>
            <person name="Barry K.W."/>
            <person name="Bonito G."/>
            <person name="Buee M."/>
            <person name="Carver A."/>
            <person name="Chen C."/>
            <person name="Cichocki N."/>
            <person name="Clum A."/>
            <person name="Culley D."/>
            <person name="Crous P.W."/>
            <person name="Fauchery L."/>
            <person name="Girlanda M."/>
            <person name="Hayes R.D."/>
            <person name="Keri Z."/>
            <person name="LaButti K."/>
            <person name="Lipzen A."/>
            <person name="Lombard V."/>
            <person name="Magnuson J."/>
            <person name="Maillard F."/>
            <person name="Murat C."/>
            <person name="Nolan M."/>
            <person name="Ohm R.A."/>
            <person name="Pangilinan J."/>
            <person name="Pereira M.F."/>
            <person name="Perotto S."/>
            <person name="Peter M."/>
            <person name="Pfister S."/>
            <person name="Riley R."/>
            <person name="Sitrit Y."/>
            <person name="Stielow J.B."/>
            <person name="Szollosi G."/>
            <person name="Zifcakova L."/>
            <person name="Stursova M."/>
            <person name="Spatafora J.W."/>
            <person name="Tedersoo L."/>
            <person name="Vaario L.M."/>
            <person name="Yamada A."/>
            <person name="Yan M."/>
            <person name="Wang P."/>
            <person name="Xu J."/>
            <person name="Bruns T."/>
            <person name="Baldrian P."/>
            <person name="Vilgalys R."/>
            <person name="Dunand C."/>
            <person name="Henrissat B."/>
            <person name="Grigoriev I.V."/>
            <person name="Hibbett D."/>
            <person name="Nagy L.G."/>
            <person name="Martin F.M."/>
        </authorList>
    </citation>
    <scope>NUCLEOTIDE SEQUENCE</scope>
    <source>
        <strain evidence="1">P2</strain>
    </source>
</reference>
<comment type="caution">
    <text evidence="1">The sequence shown here is derived from an EMBL/GenBank/DDBJ whole genome shotgun (WGS) entry which is preliminary data.</text>
</comment>
<keyword evidence="2" id="KW-1185">Reference proteome</keyword>